<dbReference type="Pfam" id="PF00528">
    <property type="entry name" value="BPD_transp_1"/>
    <property type="match status" value="1"/>
</dbReference>
<proteinExistence type="inferred from homology"/>
<keyword evidence="3 9" id="KW-0813">Transport</keyword>
<dbReference type="InterPro" id="IPR050901">
    <property type="entry name" value="BP-dep_ABC_trans_perm"/>
</dbReference>
<dbReference type="CDD" id="cd06261">
    <property type="entry name" value="TM_PBP2"/>
    <property type="match status" value="1"/>
</dbReference>
<dbReference type="InterPro" id="IPR000515">
    <property type="entry name" value="MetI-like"/>
</dbReference>
<comment type="subcellular location">
    <subcellularLocation>
        <location evidence="1 9">Cell membrane</location>
        <topology evidence="1 9">Multi-pass membrane protein</topology>
    </subcellularLocation>
</comment>
<dbReference type="PANTHER" id="PTHR32243:SF50">
    <property type="entry name" value="MALTOSE_MALTODEXTRIN TRANSPORT SYSTEM PERMEASE PROTEIN MALG"/>
    <property type="match status" value="1"/>
</dbReference>
<dbReference type="Proteomes" id="UP000244089">
    <property type="component" value="Unassembled WGS sequence"/>
</dbReference>
<feature type="transmembrane region" description="Helical" evidence="9">
    <location>
        <begin position="239"/>
        <end position="262"/>
    </location>
</feature>
<evidence type="ECO:0000313" key="12">
    <source>
        <dbReference type="Proteomes" id="UP000244089"/>
    </source>
</evidence>
<comment type="caution">
    <text evidence="11">The sequence shown here is derived from an EMBL/GenBank/DDBJ whole genome shotgun (WGS) entry which is preliminary data.</text>
</comment>
<evidence type="ECO:0000256" key="1">
    <source>
        <dbReference type="ARBA" id="ARBA00004651"/>
    </source>
</evidence>
<dbReference type="EMBL" id="QAXS01000030">
    <property type="protein sequence ID" value="PTV95041.1"/>
    <property type="molecule type" value="Genomic_DNA"/>
</dbReference>
<feature type="transmembrane region" description="Helical" evidence="9">
    <location>
        <begin position="107"/>
        <end position="126"/>
    </location>
</feature>
<feature type="transmembrane region" description="Helical" evidence="9">
    <location>
        <begin position="138"/>
        <end position="157"/>
    </location>
</feature>
<accession>A0A2T5RH64</accession>
<dbReference type="Gene3D" id="1.10.3720.10">
    <property type="entry name" value="MetI-like"/>
    <property type="match status" value="1"/>
</dbReference>
<feature type="transmembrane region" description="Helical" evidence="9">
    <location>
        <begin position="76"/>
        <end position="95"/>
    </location>
</feature>
<dbReference type="GO" id="GO:0005886">
    <property type="term" value="C:plasma membrane"/>
    <property type="evidence" value="ECO:0007669"/>
    <property type="project" value="UniProtKB-SubCell"/>
</dbReference>
<evidence type="ECO:0000259" key="10">
    <source>
        <dbReference type="PROSITE" id="PS50928"/>
    </source>
</evidence>
<evidence type="ECO:0000256" key="9">
    <source>
        <dbReference type="RuleBase" id="RU363032"/>
    </source>
</evidence>
<evidence type="ECO:0000256" key="5">
    <source>
        <dbReference type="ARBA" id="ARBA00022597"/>
    </source>
</evidence>
<evidence type="ECO:0000256" key="6">
    <source>
        <dbReference type="ARBA" id="ARBA00022692"/>
    </source>
</evidence>
<dbReference type="PANTHER" id="PTHR32243">
    <property type="entry name" value="MALTOSE TRANSPORT SYSTEM PERMEASE-RELATED"/>
    <property type="match status" value="1"/>
</dbReference>
<evidence type="ECO:0000256" key="2">
    <source>
        <dbReference type="ARBA" id="ARBA00009047"/>
    </source>
</evidence>
<dbReference type="OrthoDB" id="9794684at2"/>
<keyword evidence="4" id="KW-1003">Cell membrane</keyword>
<dbReference type="SUPFAM" id="SSF161098">
    <property type="entry name" value="MetI-like"/>
    <property type="match status" value="1"/>
</dbReference>
<evidence type="ECO:0000256" key="3">
    <source>
        <dbReference type="ARBA" id="ARBA00022448"/>
    </source>
</evidence>
<keyword evidence="6 9" id="KW-0812">Transmembrane</keyword>
<reference evidence="11 12" key="1">
    <citation type="submission" date="2018-04" db="EMBL/GenBank/DDBJ databases">
        <title>Subsurface microbial communities from deep shales in Ohio and West Virginia, USA.</title>
        <authorList>
            <person name="Wrighton K."/>
        </authorList>
    </citation>
    <scope>NUCLEOTIDE SEQUENCE [LARGE SCALE GENOMIC DNA]</scope>
    <source>
        <strain evidence="11 12">WC1</strain>
    </source>
</reference>
<keyword evidence="5" id="KW-0762">Sugar transport</keyword>
<evidence type="ECO:0000256" key="4">
    <source>
        <dbReference type="ARBA" id="ARBA00022475"/>
    </source>
</evidence>
<evidence type="ECO:0000313" key="11">
    <source>
        <dbReference type="EMBL" id="PTV95041.1"/>
    </source>
</evidence>
<evidence type="ECO:0000256" key="7">
    <source>
        <dbReference type="ARBA" id="ARBA00022989"/>
    </source>
</evidence>
<sequence length="277" mass="31058">MVRDKLKDYILYLSYAVISMLFLFPLLWTLSISLKEISEIFSYPPKLLPETFKLDNYVQIINNSKILTFIYNSIKISFFTVVGTLAVTIPGAFAFSRFRFKFKKPILFGLLIFQMMSPLIIAIPLYNYFNMIGLLDTHLGIIFVYVAIQIPFTTWLLKGSIDSVPASIDDAARIDGCSNFQLLTRVLIPIILPGISTAIIFNAIQSWAQFIIPFILLDNLNLFPVSLGIYNYQASGEAITIHLTAAASIFATIPTIIMFILLQRFIVSALTAGAVKG</sequence>
<dbReference type="GO" id="GO:0055085">
    <property type="term" value="P:transmembrane transport"/>
    <property type="evidence" value="ECO:0007669"/>
    <property type="project" value="InterPro"/>
</dbReference>
<dbReference type="PROSITE" id="PS50928">
    <property type="entry name" value="ABC_TM1"/>
    <property type="match status" value="1"/>
</dbReference>
<dbReference type="InterPro" id="IPR035906">
    <property type="entry name" value="MetI-like_sf"/>
</dbReference>
<keyword evidence="8 9" id="KW-0472">Membrane</keyword>
<name>A0A2T5RH64_9FIRM</name>
<feature type="transmembrane region" description="Helical" evidence="9">
    <location>
        <begin position="210"/>
        <end position="232"/>
    </location>
</feature>
<feature type="transmembrane region" description="Helical" evidence="9">
    <location>
        <begin position="12"/>
        <end position="34"/>
    </location>
</feature>
<gene>
    <name evidence="11" type="ORF">C8C76_13031</name>
</gene>
<organism evidence="11 12">
    <name type="scientific">Halanaerobium saccharolyticum</name>
    <dbReference type="NCBI Taxonomy" id="43595"/>
    <lineage>
        <taxon>Bacteria</taxon>
        <taxon>Bacillati</taxon>
        <taxon>Bacillota</taxon>
        <taxon>Clostridia</taxon>
        <taxon>Halanaerobiales</taxon>
        <taxon>Halanaerobiaceae</taxon>
        <taxon>Halanaerobium</taxon>
    </lineage>
</organism>
<feature type="domain" description="ABC transmembrane type-1" evidence="10">
    <location>
        <begin position="70"/>
        <end position="262"/>
    </location>
</feature>
<evidence type="ECO:0000256" key="8">
    <source>
        <dbReference type="ARBA" id="ARBA00023136"/>
    </source>
</evidence>
<keyword evidence="7 9" id="KW-1133">Transmembrane helix</keyword>
<feature type="transmembrane region" description="Helical" evidence="9">
    <location>
        <begin position="182"/>
        <end position="204"/>
    </location>
</feature>
<protein>
    <submittedName>
        <fullName evidence="11">Carbohydrate ABC transporter membrane protein 2 (CUT1 family)</fullName>
    </submittedName>
</protein>
<dbReference type="AlphaFoldDB" id="A0A2T5RH64"/>
<comment type="similarity">
    <text evidence="2">Belongs to the binding-protein-dependent transport system permease family. MalFG subfamily.</text>
</comment>